<feature type="compositionally biased region" description="Polar residues" evidence="2">
    <location>
        <begin position="1"/>
        <end position="22"/>
    </location>
</feature>
<accession>A0A1B9I0L6</accession>
<dbReference type="Proteomes" id="UP000094020">
    <property type="component" value="Chromosome 8"/>
</dbReference>
<reference evidence="4" key="3">
    <citation type="submission" date="2016-07" db="EMBL/GenBank/DDBJ databases">
        <title>Evolution of pathogenesis and genome organization in the Tremellales.</title>
        <authorList>
            <person name="Cuomo C."/>
            <person name="Litvintseva A."/>
            <person name="Heitman J."/>
            <person name="Chen Y."/>
            <person name="Sun S."/>
            <person name="Springer D."/>
            <person name="Dromer F."/>
            <person name="Young S."/>
            <person name="Zeng Q."/>
            <person name="Chapman S."/>
            <person name="Gujja S."/>
            <person name="Saif S."/>
            <person name="Birren B."/>
        </authorList>
    </citation>
    <scope>NUCLEOTIDE SEQUENCE</scope>
    <source>
        <strain evidence="4">CBS 10737</strain>
    </source>
</reference>
<feature type="region of interest" description="Disordered" evidence="2">
    <location>
        <begin position="1"/>
        <end position="39"/>
    </location>
</feature>
<dbReference type="STRING" id="1296096.A0A1B9I0L6"/>
<reference evidence="4" key="1">
    <citation type="submission" date="2013-07" db="EMBL/GenBank/DDBJ databases">
        <title>The Genome Sequence of Cryptococcus pinus CBS10737.</title>
        <authorList>
            <consortium name="The Broad Institute Genome Sequencing Platform"/>
            <person name="Cuomo C."/>
            <person name="Litvintseva A."/>
            <person name="Chen Y."/>
            <person name="Heitman J."/>
            <person name="Sun S."/>
            <person name="Springer D."/>
            <person name="Dromer F."/>
            <person name="Young S.K."/>
            <person name="Zeng Q."/>
            <person name="Gargeya S."/>
            <person name="Fitzgerald M."/>
            <person name="Abouelleil A."/>
            <person name="Alvarado L."/>
            <person name="Berlin A.M."/>
            <person name="Chapman S.B."/>
            <person name="Dewar J."/>
            <person name="Goldberg J."/>
            <person name="Griggs A."/>
            <person name="Gujja S."/>
            <person name="Hansen M."/>
            <person name="Howarth C."/>
            <person name="Imamovic A."/>
            <person name="Larimer J."/>
            <person name="McCowan C."/>
            <person name="Murphy C."/>
            <person name="Pearson M."/>
            <person name="Priest M."/>
            <person name="Roberts A."/>
            <person name="Saif S."/>
            <person name="Shea T."/>
            <person name="Sykes S."/>
            <person name="Wortman J."/>
            <person name="Nusbaum C."/>
            <person name="Birren B."/>
        </authorList>
    </citation>
    <scope>NUCLEOTIDE SEQUENCE [LARGE SCALE GENOMIC DNA]</scope>
    <source>
        <strain evidence="4">CBS 10737</strain>
    </source>
</reference>
<keyword evidence="1" id="KW-0175">Coiled coil</keyword>
<dbReference type="EMBL" id="KI894012">
    <property type="protein sequence ID" value="OCF49008.1"/>
    <property type="molecule type" value="Genomic_DNA"/>
</dbReference>
<dbReference type="EMBL" id="CP144526">
    <property type="protein sequence ID" value="WWC71916.1"/>
    <property type="molecule type" value="Genomic_DNA"/>
</dbReference>
<sequence>MTTYQPLPTSDIDSINQNQDRFSNSSNSNSIIQHETDPSYRPLRQSVQEEFNRPPPSIWKRLLLILALLIMAWLSIWLGKKGIKEKGPTIIYANRYSDEFKYRPAASPVITEYLSKNKIKIRGASLGGVGIEEKNIPLTNLQIKKQKEKKIQEAKNKAREKMGLRIKKRKSLKEKKKEEELKTLELEKRIKGL</sequence>
<evidence type="ECO:0000256" key="2">
    <source>
        <dbReference type="SAM" id="MobiDB-lite"/>
    </source>
</evidence>
<reference evidence="5" key="2">
    <citation type="submission" date="2013-07" db="EMBL/GenBank/DDBJ databases">
        <authorList>
            <consortium name="The Broad Institute Genome Sequencing Platform"/>
            <person name="Cuomo C."/>
            <person name="Litvintseva A."/>
            <person name="Chen Y."/>
            <person name="Heitman J."/>
            <person name="Sun S."/>
            <person name="Springer D."/>
            <person name="Dromer F."/>
            <person name="Young S.K."/>
            <person name="Zeng Q."/>
            <person name="Gargeya S."/>
            <person name="Fitzgerald M."/>
            <person name="Abouelleil A."/>
            <person name="Alvarado L."/>
            <person name="Berlin A.M."/>
            <person name="Chapman S.B."/>
            <person name="Dewar J."/>
            <person name="Goldberg J."/>
            <person name="Griggs A."/>
            <person name="Gujja S."/>
            <person name="Hansen M."/>
            <person name="Howarth C."/>
            <person name="Imamovic A."/>
            <person name="Larimer J."/>
            <person name="McCowan C."/>
            <person name="Murphy C."/>
            <person name="Pearson M."/>
            <person name="Priest M."/>
            <person name="Roberts A."/>
            <person name="Saif S."/>
            <person name="Shea T."/>
            <person name="Sykes S."/>
            <person name="Wortman J."/>
            <person name="Nusbaum C."/>
            <person name="Birren B."/>
        </authorList>
    </citation>
    <scope>NUCLEOTIDE SEQUENCE</scope>
    <source>
        <strain evidence="5">CBS 10737</strain>
    </source>
</reference>
<keyword evidence="3" id="KW-1133">Transmembrane helix</keyword>
<dbReference type="RefSeq" id="XP_019010227.1">
    <property type="nucleotide sequence ID" value="XM_019156425.1"/>
</dbReference>
<dbReference type="KEGG" id="kpin:30173064"/>
<proteinExistence type="predicted"/>
<keyword evidence="3" id="KW-0812">Transmembrane</keyword>
<evidence type="ECO:0000256" key="3">
    <source>
        <dbReference type="SAM" id="Phobius"/>
    </source>
</evidence>
<protein>
    <submittedName>
        <fullName evidence="4">Uncharacterized protein</fullName>
    </submittedName>
</protein>
<evidence type="ECO:0000313" key="5">
    <source>
        <dbReference type="EMBL" id="WWC71916.1"/>
    </source>
</evidence>
<dbReference type="OrthoDB" id="2538110at2759"/>
<feature type="transmembrane region" description="Helical" evidence="3">
    <location>
        <begin position="58"/>
        <end position="78"/>
    </location>
</feature>
<reference evidence="5" key="4">
    <citation type="submission" date="2024-02" db="EMBL/GenBank/DDBJ databases">
        <title>Comparative genomics of Cryptococcus and Kwoniella reveals pathogenesis evolution and contrasting modes of karyotype evolution via chromosome fusion or intercentromeric recombination.</title>
        <authorList>
            <person name="Coelho M.A."/>
            <person name="David-Palma M."/>
            <person name="Shea T."/>
            <person name="Bowers K."/>
            <person name="McGinley-Smith S."/>
            <person name="Mohammad A.W."/>
            <person name="Gnirke A."/>
            <person name="Yurkov A.M."/>
            <person name="Nowrousian M."/>
            <person name="Sun S."/>
            <person name="Cuomo C.A."/>
            <person name="Heitman J."/>
        </authorList>
    </citation>
    <scope>NUCLEOTIDE SEQUENCE</scope>
    <source>
        <strain evidence="5">CBS 10737</strain>
    </source>
</reference>
<dbReference type="AlphaFoldDB" id="A0A1B9I0L6"/>
<feature type="coiled-coil region" evidence="1">
    <location>
        <begin position="141"/>
        <end position="189"/>
    </location>
</feature>
<organism evidence="4">
    <name type="scientific">Kwoniella pini CBS 10737</name>
    <dbReference type="NCBI Taxonomy" id="1296096"/>
    <lineage>
        <taxon>Eukaryota</taxon>
        <taxon>Fungi</taxon>
        <taxon>Dikarya</taxon>
        <taxon>Basidiomycota</taxon>
        <taxon>Agaricomycotina</taxon>
        <taxon>Tremellomycetes</taxon>
        <taxon>Tremellales</taxon>
        <taxon>Cryptococcaceae</taxon>
        <taxon>Kwoniella</taxon>
    </lineage>
</organism>
<evidence type="ECO:0000256" key="1">
    <source>
        <dbReference type="SAM" id="Coils"/>
    </source>
</evidence>
<gene>
    <name evidence="4" type="ORF">I206_04695</name>
    <name evidence="5" type="ORF">I206_105875</name>
</gene>
<evidence type="ECO:0000313" key="6">
    <source>
        <dbReference type="Proteomes" id="UP000094020"/>
    </source>
</evidence>
<keyword evidence="6" id="KW-1185">Reference proteome</keyword>
<dbReference type="GeneID" id="30173064"/>
<evidence type="ECO:0000313" key="4">
    <source>
        <dbReference type="EMBL" id="OCF49008.1"/>
    </source>
</evidence>
<name>A0A1B9I0L6_9TREE</name>
<keyword evidence="3" id="KW-0472">Membrane</keyword>